<comment type="subcellular location">
    <subcellularLocation>
        <location evidence="1">Membrane</location>
        <topology evidence="1">Multi-pass membrane protein</topology>
    </subcellularLocation>
</comment>
<gene>
    <name evidence="7" type="ORF">CBOVIS_LOCUS10921</name>
</gene>
<keyword evidence="3 6" id="KW-1133">Transmembrane helix</keyword>
<dbReference type="EMBL" id="CADEPM010000008">
    <property type="protein sequence ID" value="CAB3409242.1"/>
    <property type="molecule type" value="Genomic_DNA"/>
</dbReference>
<keyword evidence="8" id="KW-1185">Reference proteome</keyword>
<dbReference type="OrthoDB" id="73612at2759"/>
<evidence type="ECO:0000256" key="5">
    <source>
        <dbReference type="SAM" id="MobiDB-lite"/>
    </source>
</evidence>
<keyword evidence="4 6" id="KW-0472">Membrane</keyword>
<dbReference type="GO" id="GO:0005794">
    <property type="term" value="C:Golgi apparatus"/>
    <property type="evidence" value="ECO:0007669"/>
    <property type="project" value="TreeGrafter"/>
</dbReference>
<accession>A0A8S1FDL4</accession>
<dbReference type="Pfam" id="PF08551">
    <property type="entry name" value="DUF1751"/>
    <property type="match status" value="1"/>
</dbReference>
<feature type="transmembrane region" description="Helical" evidence="6">
    <location>
        <begin position="136"/>
        <end position="159"/>
    </location>
</feature>
<evidence type="ECO:0000313" key="7">
    <source>
        <dbReference type="EMBL" id="CAB3409242.1"/>
    </source>
</evidence>
<sequence>MERVCPIQLIYGFSLAIPRPDRPFPLFIELVMKVKSVLGELQIVVERHSDVLRNNALPFRFCITLRIIGFILSYIHLARVLLWLHPFQLVAMEPWRIITGAFCGHNVLDLAWTIWSLHLGTNLLRQNNSNESLLKIYAITQGMTTLLVIIISYLLYVFFDYIRLFYVEPLIGLVPVNAAVLVLMKQFLPDSIVFSTPFGRVKYTHLPFFAICVTFILALTKFTYFTTFFQTLIAVQVCWTYLRFYNPHETDEIYGDGSEHFTWASLFPSRTQPIFTLIGRVCFRSLARLGVCKRQVRHVDLNSLQSVAVGINLPAIEHSAKDAERRRQKALRELNDRLNKTRKAENRNYGIWEDDDDEEASPSKPEEVTASSSQVHSPKTGNDDESLA</sequence>
<evidence type="ECO:0000313" key="8">
    <source>
        <dbReference type="Proteomes" id="UP000494206"/>
    </source>
</evidence>
<dbReference type="PANTHER" id="PTHR13377:SF3">
    <property type="entry name" value="TRANSMEMBRANE PROTEIN 115"/>
    <property type="match status" value="1"/>
</dbReference>
<organism evidence="7 8">
    <name type="scientific">Caenorhabditis bovis</name>
    <dbReference type="NCBI Taxonomy" id="2654633"/>
    <lineage>
        <taxon>Eukaryota</taxon>
        <taxon>Metazoa</taxon>
        <taxon>Ecdysozoa</taxon>
        <taxon>Nematoda</taxon>
        <taxon>Chromadorea</taxon>
        <taxon>Rhabditida</taxon>
        <taxon>Rhabditina</taxon>
        <taxon>Rhabditomorpha</taxon>
        <taxon>Rhabditoidea</taxon>
        <taxon>Rhabditidae</taxon>
        <taxon>Peloderinae</taxon>
        <taxon>Caenorhabditis</taxon>
    </lineage>
</organism>
<dbReference type="PANTHER" id="PTHR13377">
    <property type="entry name" value="PLACENTAL PROTEIN 6"/>
    <property type="match status" value="1"/>
</dbReference>
<feature type="transmembrane region" description="Helical" evidence="6">
    <location>
        <begin position="165"/>
        <end position="184"/>
    </location>
</feature>
<protein>
    <submittedName>
        <fullName evidence="7">Uncharacterized protein</fullName>
    </submittedName>
</protein>
<evidence type="ECO:0000256" key="3">
    <source>
        <dbReference type="ARBA" id="ARBA00022989"/>
    </source>
</evidence>
<dbReference type="GO" id="GO:0006890">
    <property type="term" value="P:retrograde vesicle-mediated transport, Golgi to endoplasmic reticulum"/>
    <property type="evidence" value="ECO:0007669"/>
    <property type="project" value="InterPro"/>
</dbReference>
<keyword evidence="2 6" id="KW-0812">Transmembrane</keyword>
<dbReference type="SMART" id="SM01160">
    <property type="entry name" value="DUF1751"/>
    <property type="match status" value="1"/>
</dbReference>
<dbReference type="InterPro" id="IPR013861">
    <property type="entry name" value="TMEM115/Pdh1/Rbl19"/>
</dbReference>
<reference evidence="7 8" key="1">
    <citation type="submission" date="2020-04" db="EMBL/GenBank/DDBJ databases">
        <authorList>
            <person name="Laetsch R D."/>
            <person name="Stevens L."/>
            <person name="Kumar S."/>
            <person name="Blaxter L. M."/>
        </authorList>
    </citation>
    <scope>NUCLEOTIDE SEQUENCE [LARGE SCALE GENOMIC DNA]</scope>
</reference>
<evidence type="ECO:0000256" key="4">
    <source>
        <dbReference type="ARBA" id="ARBA00023136"/>
    </source>
</evidence>
<evidence type="ECO:0000256" key="2">
    <source>
        <dbReference type="ARBA" id="ARBA00022692"/>
    </source>
</evidence>
<feature type="transmembrane region" description="Helical" evidence="6">
    <location>
        <begin position="57"/>
        <end position="77"/>
    </location>
</feature>
<feature type="region of interest" description="Disordered" evidence="5">
    <location>
        <begin position="345"/>
        <end position="388"/>
    </location>
</feature>
<feature type="transmembrane region" description="Helical" evidence="6">
    <location>
        <begin position="205"/>
        <end position="225"/>
    </location>
</feature>
<evidence type="ECO:0000256" key="6">
    <source>
        <dbReference type="SAM" id="Phobius"/>
    </source>
</evidence>
<dbReference type="GO" id="GO:0016020">
    <property type="term" value="C:membrane"/>
    <property type="evidence" value="ECO:0007669"/>
    <property type="project" value="UniProtKB-SubCell"/>
</dbReference>
<name>A0A8S1FDL4_9PELO</name>
<dbReference type="Proteomes" id="UP000494206">
    <property type="component" value="Unassembled WGS sequence"/>
</dbReference>
<proteinExistence type="predicted"/>
<dbReference type="AlphaFoldDB" id="A0A8S1FDL4"/>
<evidence type="ECO:0000256" key="1">
    <source>
        <dbReference type="ARBA" id="ARBA00004141"/>
    </source>
</evidence>
<comment type="caution">
    <text evidence="7">The sequence shown here is derived from an EMBL/GenBank/DDBJ whole genome shotgun (WGS) entry which is preliminary data.</text>
</comment>
<feature type="compositionally biased region" description="Polar residues" evidence="5">
    <location>
        <begin position="369"/>
        <end position="380"/>
    </location>
</feature>